<feature type="region of interest" description="Disordered" evidence="1">
    <location>
        <begin position="55"/>
        <end position="99"/>
    </location>
</feature>
<evidence type="ECO:0000256" key="1">
    <source>
        <dbReference type="SAM" id="MobiDB-lite"/>
    </source>
</evidence>
<accession>A0A6G1KEL9</accession>
<sequence length="553" mass="62143">MDLNLDYHRHHPNRSNVNLSTVDSAVDLTSFPRWPNVKLEPMENLPNFPSYGESVMGSNTPSPSADMIFSQANSPGDMFRDQSQSSTPQSRNDSLGQDVKPQVTEDLWSSLHATQDAIHIPQNVEPPKVFLCPDKTKTRAETQIKVQLILDPVDDRFEHMHFPRKTLAKPKLLASTDEQMEIEAKGEILHMDLFLVCATAVDNKESLEQAKRRAAGNEDVPSRPPGVTIAELDKEDAAHPQNGGEVLICEGCKERERKRYDRKKKRAEDEDEWWSYEDQRVIMINEKEYKKWKDVESADGQYSSSAKQVEFAMRIACYCRHQEEKSPVGYRVIFTFKDDGGVLITQHVSEIFQITDDHKNKEVATEAMPRSLGITQQQYMQMPHPSVLPLYQLSLGNQYNAGSLAHQYSQPPTPVGPNFQSSMETQFSQSSTPPSGPPPRQQIPPVFTGSSSSAQAPQFSHPPAVYDTPMLSPTNHVPSDAFHLTRPMSMENFNFTSQAQAQAQAHYRGQNFASAPQSSASTPINLSRPASPSWDQGPKAKRLHCVYFYVEGN</sequence>
<keyword evidence="4" id="KW-1185">Reference proteome</keyword>
<evidence type="ECO:0000313" key="3">
    <source>
        <dbReference type="EMBL" id="KAF2710881.1"/>
    </source>
</evidence>
<evidence type="ECO:0000313" key="4">
    <source>
        <dbReference type="Proteomes" id="UP000799428"/>
    </source>
</evidence>
<dbReference type="InterPro" id="IPR057962">
    <property type="entry name" value="SPT23_MGA2_DBD"/>
</dbReference>
<feature type="domain" description="SPT23/MGA2-like DNA-binding" evidence="2">
    <location>
        <begin position="244"/>
        <end position="359"/>
    </location>
</feature>
<protein>
    <recommendedName>
        <fullName evidence="2">SPT23/MGA2-like DNA-binding domain-containing protein</fullName>
    </recommendedName>
</protein>
<feature type="compositionally biased region" description="Polar residues" evidence="1">
    <location>
        <begin position="81"/>
        <end position="95"/>
    </location>
</feature>
<reference evidence="3" key="1">
    <citation type="journal article" date="2020" name="Stud. Mycol.">
        <title>101 Dothideomycetes genomes: a test case for predicting lifestyles and emergence of pathogens.</title>
        <authorList>
            <person name="Haridas S."/>
            <person name="Albert R."/>
            <person name="Binder M."/>
            <person name="Bloem J."/>
            <person name="Labutti K."/>
            <person name="Salamov A."/>
            <person name="Andreopoulos B."/>
            <person name="Baker S."/>
            <person name="Barry K."/>
            <person name="Bills G."/>
            <person name="Bluhm B."/>
            <person name="Cannon C."/>
            <person name="Castanera R."/>
            <person name="Culley D."/>
            <person name="Daum C."/>
            <person name="Ezra D."/>
            <person name="Gonzalez J."/>
            <person name="Henrissat B."/>
            <person name="Kuo A."/>
            <person name="Liang C."/>
            <person name="Lipzen A."/>
            <person name="Lutzoni F."/>
            <person name="Magnuson J."/>
            <person name="Mondo S."/>
            <person name="Nolan M."/>
            <person name="Ohm R."/>
            <person name="Pangilinan J."/>
            <person name="Park H.-J."/>
            <person name="Ramirez L."/>
            <person name="Alfaro M."/>
            <person name="Sun H."/>
            <person name="Tritt A."/>
            <person name="Yoshinaga Y."/>
            <person name="Zwiers L.-H."/>
            <person name="Turgeon B."/>
            <person name="Goodwin S."/>
            <person name="Spatafora J."/>
            <person name="Crous P."/>
            <person name="Grigoriev I."/>
        </authorList>
    </citation>
    <scope>NUCLEOTIDE SEQUENCE</scope>
    <source>
        <strain evidence="3">CBS 279.74</strain>
    </source>
</reference>
<organism evidence="3 4">
    <name type="scientific">Pleomassaria siparia CBS 279.74</name>
    <dbReference type="NCBI Taxonomy" id="1314801"/>
    <lineage>
        <taxon>Eukaryota</taxon>
        <taxon>Fungi</taxon>
        <taxon>Dikarya</taxon>
        <taxon>Ascomycota</taxon>
        <taxon>Pezizomycotina</taxon>
        <taxon>Dothideomycetes</taxon>
        <taxon>Pleosporomycetidae</taxon>
        <taxon>Pleosporales</taxon>
        <taxon>Pleomassariaceae</taxon>
        <taxon>Pleomassaria</taxon>
    </lineage>
</organism>
<feature type="region of interest" description="Disordered" evidence="1">
    <location>
        <begin position="507"/>
        <end position="537"/>
    </location>
</feature>
<dbReference type="EMBL" id="MU005768">
    <property type="protein sequence ID" value="KAF2710881.1"/>
    <property type="molecule type" value="Genomic_DNA"/>
</dbReference>
<feature type="region of interest" description="Disordered" evidence="1">
    <location>
        <begin position="404"/>
        <end position="472"/>
    </location>
</feature>
<dbReference type="Proteomes" id="UP000799428">
    <property type="component" value="Unassembled WGS sequence"/>
</dbReference>
<gene>
    <name evidence="3" type="ORF">K504DRAFT_375925</name>
</gene>
<feature type="compositionally biased region" description="Polar residues" evidence="1">
    <location>
        <begin position="448"/>
        <end position="458"/>
    </location>
</feature>
<dbReference type="AlphaFoldDB" id="A0A6G1KEL9"/>
<proteinExistence type="predicted"/>
<evidence type="ECO:0000259" key="2">
    <source>
        <dbReference type="Pfam" id="PF25603"/>
    </source>
</evidence>
<name>A0A6G1KEL9_9PLEO</name>
<dbReference type="OrthoDB" id="71307at2759"/>
<dbReference type="Pfam" id="PF25603">
    <property type="entry name" value="SPT23_MGA2_DBD"/>
    <property type="match status" value="2"/>
</dbReference>
<feature type="domain" description="SPT23/MGA2-like DNA-binding" evidence="2">
    <location>
        <begin position="136"/>
        <end position="201"/>
    </location>
</feature>
<feature type="compositionally biased region" description="Polar residues" evidence="1">
    <location>
        <begin position="511"/>
        <end position="534"/>
    </location>
</feature>